<evidence type="ECO:0000313" key="1">
    <source>
        <dbReference type="EMBL" id="DAF53562.1"/>
    </source>
</evidence>
<dbReference type="EMBL" id="BK032657">
    <property type="protein sequence ID" value="DAF53562.1"/>
    <property type="molecule type" value="Genomic_DNA"/>
</dbReference>
<proteinExistence type="predicted"/>
<reference evidence="1" key="1">
    <citation type="journal article" date="2021" name="Proc. Natl. Acad. Sci. U.S.A.">
        <title>A Catalog of Tens of Thousands of Viruses from Human Metagenomes Reveals Hidden Associations with Chronic Diseases.</title>
        <authorList>
            <person name="Tisza M.J."/>
            <person name="Buck C.B."/>
        </authorList>
    </citation>
    <scope>NUCLEOTIDE SEQUENCE</scope>
    <source>
        <strain evidence="1">CtCfI1</strain>
    </source>
</reference>
<organism evidence="1">
    <name type="scientific">Siphoviridae sp. ctCfI1</name>
    <dbReference type="NCBI Taxonomy" id="2827809"/>
    <lineage>
        <taxon>Viruses</taxon>
        <taxon>Duplodnaviria</taxon>
        <taxon>Heunggongvirae</taxon>
        <taxon>Uroviricota</taxon>
        <taxon>Caudoviricetes</taxon>
    </lineage>
</organism>
<sequence length="29" mass="3335">MGICQRTTKKPLVIARGGIHFRINLRKVK</sequence>
<accession>A0A8S5SSK9</accession>
<protein>
    <submittedName>
        <fullName evidence="1">Uncharacterized protein</fullName>
    </submittedName>
</protein>
<name>A0A8S5SSK9_9CAUD</name>